<dbReference type="EMBL" id="JBITYG010000001">
    <property type="protein sequence ID" value="MFI9099952.1"/>
    <property type="molecule type" value="Genomic_DNA"/>
</dbReference>
<dbReference type="RefSeq" id="WP_399644605.1">
    <property type="nucleotide sequence ID" value="NZ_JBITYG010000001.1"/>
</dbReference>
<comment type="caution">
    <text evidence="2">The sequence shown here is derived from an EMBL/GenBank/DDBJ whole genome shotgun (WGS) entry which is preliminary data.</text>
</comment>
<organism evidence="2 3">
    <name type="scientific">Streptomyces fildesensis</name>
    <dbReference type="NCBI Taxonomy" id="375757"/>
    <lineage>
        <taxon>Bacteria</taxon>
        <taxon>Bacillati</taxon>
        <taxon>Actinomycetota</taxon>
        <taxon>Actinomycetes</taxon>
        <taxon>Kitasatosporales</taxon>
        <taxon>Streptomycetaceae</taxon>
        <taxon>Streptomyces</taxon>
    </lineage>
</organism>
<sequence>MTHVNRTTLRRTLATTLALAALGTASLVCAGPADALGKDGNLEPGELGLYYAQNRTNLLFDLFYAGNNFAGDRYAANFNISPNDNTESYWNRDAQTWSVWTDAYRAGVHGWIPAYTWSNASTNFKNKISSANPG</sequence>
<keyword evidence="3" id="KW-1185">Reference proteome</keyword>
<keyword evidence="1" id="KW-0732">Signal</keyword>
<protein>
    <submittedName>
        <fullName evidence="2">Uncharacterized protein</fullName>
    </submittedName>
</protein>
<dbReference type="Proteomes" id="UP001614394">
    <property type="component" value="Unassembled WGS sequence"/>
</dbReference>
<evidence type="ECO:0000256" key="1">
    <source>
        <dbReference type="SAM" id="SignalP"/>
    </source>
</evidence>
<feature type="signal peptide" evidence="1">
    <location>
        <begin position="1"/>
        <end position="30"/>
    </location>
</feature>
<evidence type="ECO:0000313" key="3">
    <source>
        <dbReference type="Proteomes" id="UP001614394"/>
    </source>
</evidence>
<evidence type="ECO:0000313" key="2">
    <source>
        <dbReference type="EMBL" id="MFI9099952.1"/>
    </source>
</evidence>
<name>A0ABW8C0K7_9ACTN</name>
<reference evidence="2 3" key="1">
    <citation type="submission" date="2024-10" db="EMBL/GenBank/DDBJ databases">
        <title>The Natural Products Discovery Center: Release of the First 8490 Sequenced Strains for Exploring Actinobacteria Biosynthetic Diversity.</title>
        <authorList>
            <person name="Kalkreuter E."/>
            <person name="Kautsar S.A."/>
            <person name="Yang D."/>
            <person name="Bader C.D."/>
            <person name="Teijaro C.N."/>
            <person name="Fluegel L."/>
            <person name="Davis C.M."/>
            <person name="Simpson J.R."/>
            <person name="Lauterbach L."/>
            <person name="Steele A.D."/>
            <person name="Gui C."/>
            <person name="Meng S."/>
            <person name="Li G."/>
            <person name="Viehrig K."/>
            <person name="Ye F."/>
            <person name="Su P."/>
            <person name="Kiefer A.F."/>
            <person name="Nichols A."/>
            <person name="Cepeda A.J."/>
            <person name="Yan W."/>
            <person name="Fan B."/>
            <person name="Jiang Y."/>
            <person name="Adhikari A."/>
            <person name="Zheng C.-J."/>
            <person name="Schuster L."/>
            <person name="Cowan T.M."/>
            <person name="Smanski M.J."/>
            <person name="Chevrette M.G."/>
            <person name="De Carvalho L.P.S."/>
            <person name="Shen B."/>
        </authorList>
    </citation>
    <scope>NUCLEOTIDE SEQUENCE [LARGE SCALE GENOMIC DNA]</scope>
    <source>
        <strain evidence="2 3">NPDC053399</strain>
    </source>
</reference>
<proteinExistence type="predicted"/>
<accession>A0ABW8C0K7</accession>
<gene>
    <name evidence="2" type="ORF">ACIGXA_05470</name>
</gene>
<feature type="chain" id="PRO_5046756097" evidence="1">
    <location>
        <begin position="31"/>
        <end position="134"/>
    </location>
</feature>